<accession>A0AAI9AEV3</accession>
<evidence type="ECO:0000313" key="1">
    <source>
        <dbReference type="EMBL" id="EDM22871.1"/>
    </source>
</evidence>
<dbReference type="AlphaFoldDB" id="A0AAI9AEV3"/>
<keyword evidence="1" id="KW-0687">Ribonucleoprotein</keyword>
<dbReference type="GO" id="GO:0005840">
    <property type="term" value="C:ribosome"/>
    <property type="evidence" value="ECO:0007669"/>
    <property type="project" value="UniProtKB-KW"/>
</dbReference>
<sequence length="102" mass="10619">MVTIFVLNGNLAAASVKALIAVSLSTPVISKIILPGLIFITHSSTLPLPLPILTPTGFAVKGLSGNTLIQIFPVLFIVLERATLPASICLELILPSSIAFSP</sequence>
<reference evidence="1 2" key="1">
    <citation type="journal article" date="2011" name="Stand. Genomic Sci.">
        <title>Draft genome sequence of Caminibacter mediatlanticus strain TB-2, an epsilonproteobacterium isolated from a deep-sea hydrothermal vent.</title>
        <authorList>
            <person name="Giovannelli D."/>
            <person name="Ferriera S."/>
            <person name="Johnson J."/>
            <person name="Kravitz S."/>
            <person name="Perez-Rodriguez I."/>
            <person name="Ricci J."/>
            <person name="O'Brien C."/>
            <person name="Voordeckers J.W."/>
            <person name="Bini E."/>
            <person name="Vetriani C."/>
        </authorList>
    </citation>
    <scope>NUCLEOTIDE SEQUENCE [LARGE SCALE GENOMIC DNA]</scope>
    <source>
        <strain evidence="1 2">TB-2</strain>
    </source>
</reference>
<gene>
    <name evidence="1" type="ORF">CMTB2_04197</name>
</gene>
<organism evidence="1 2">
    <name type="scientific">Caminibacter mediatlanticus TB-2</name>
    <dbReference type="NCBI Taxonomy" id="391592"/>
    <lineage>
        <taxon>Bacteria</taxon>
        <taxon>Pseudomonadati</taxon>
        <taxon>Campylobacterota</taxon>
        <taxon>Epsilonproteobacteria</taxon>
        <taxon>Nautiliales</taxon>
        <taxon>Nautiliaceae</taxon>
        <taxon>Caminibacter</taxon>
    </lineage>
</organism>
<name>A0AAI9AEV3_9BACT</name>
<protein>
    <submittedName>
        <fullName evidence="1">Ribosomal protein</fullName>
    </submittedName>
</protein>
<comment type="caution">
    <text evidence="1">The sequence shown here is derived from an EMBL/GenBank/DDBJ whole genome shotgun (WGS) entry which is preliminary data.</text>
</comment>
<dbReference type="Proteomes" id="UP000003288">
    <property type="component" value="Unassembled WGS sequence"/>
</dbReference>
<dbReference type="EMBL" id="ABCJ01000021">
    <property type="protein sequence ID" value="EDM22871.1"/>
    <property type="molecule type" value="Genomic_DNA"/>
</dbReference>
<evidence type="ECO:0000313" key="2">
    <source>
        <dbReference type="Proteomes" id="UP000003288"/>
    </source>
</evidence>
<keyword evidence="1" id="KW-0689">Ribosomal protein</keyword>
<proteinExistence type="predicted"/>